<organism evidence="1 2">
    <name type="scientific">Diphasiastrum complanatum</name>
    <name type="common">Issler's clubmoss</name>
    <name type="synonym">Lycopodium complanatum</name>
    <dbReference type="NCBI Taxonomy" id="34168"/>
    <lineage>
        <taxon>Eukaryota</taxon>
        <taxon>Viridiplantae</taxon>
        <taxon>Streptophyta</taxon>
        <taxon>Embryophyta</taxon>
        <taxon>Tracheophyta</taxon>
        <taxon>Lycopodiopsida</taxon>
        <taxon>Lycopodiales</taxon>
        <taxon>Lycopodiaceae</taxon>
        <taxon>Lycopodioideae</taxon>
        <taxon>Diphasiastrum</taxon>
    </lineage>
</organism>
<proteinExistence type="predicted"/>
<accession>A0ACC2D595</accession>
<comment type="caution">
    <text evidence="1">The sequence shown here is derived from an EMBL/GenBank/DDBJ whole genome shotgun (WGS) entry which is preliminary data.</text>
</comment>
<sequence>MLQNPAGVGPPPPPPAANQQWLMMQQQQQQQPPPQMMQPQQQVMHMQPQSVMQHHQPQGVMQQQQFMQPHTQDEIKTLWVGDLQYWMDESYLHNCFAHTGEVFSVKIIRNKQTGYSEGYGFIEFATHATAEKILQSYQGSQMPQTEQPFRLNWASSGSGEKRPETGPEHSIFVGDLAPDVTDFVLQETFRSRYPSVQGAKVVIDVLTGCSKGYGFVRFNDELERIRAMTEMNGVYCSNRPMRISTATPRKSLAPGQQGNYKASFQGSGYGAPRSQNFSSDNDPNNTTVFVGGLDHNVMDEELKQVFSQYGEISYVKIPVGKGCGFIQFTTRASAEEALQKLHGTVLGQQTIRLSWGRSSTNKQRQPASGWGQPQQDSNQFNGGYYGYGQTQQGQGYDGYGYAVAPQDPGTYAQGSYPQYGAYPQQVSQ</sequence>
<evidence type="ECO:0000313" key="2">
    <source>
        <dbReference type="Proteomes" id="UP001162992"/>
    </source>
</evidence>
<reference evidence="2" key="1">
    <citation type="journal article" date="2024" name="Proc. Natl. Acad. Sci. U.S.A.">
        <title>Extraordinary preservation of gene collinearity over three hundred million years revealed in homosporous lycophytes.</title>
        <authorList>
            <person name="Li C."/>
            <person name="Wickell D."/>
            <person name="Kuo L.Y."/>
            <person name="Chen X."/>
            <person name="Nie B."/>
            <person name="Liao X."/>
            <person name="Peng D."/>
            <person name="Ji J."/>
            <person name="Jenkins J."/>
            <person name="Williams M."/>
            <person name="Shu S."/>
            <person name="Plott C."/>
            <person name="Barry K."/>
            <person name="Rajasekar S."/>
            <person name="Grimwood J."/>
            <person name="Han X."/>
            <person name="Sun S."/>
            <person name="Hou Z."/>
            <person name="He W."/>
            <person name="Dai G."/>
            <person name="Sun C."/>
            <person name="Schmutz J."/>
            <person name="Leebens-Mack J.H."/>
            <person name="Li F.W."/>
            <person name="Wang L."/>
        </authorList>
    </citation>
    <scope>NUCLEOTIDE SEQUENCE [LARGE SCALE GENOMIC DNA]</scope>
    <source>
        <strain evidence="2">cv. PW_Plant_1</strain>
    </source>
</reference>
<dbReference type="Proteomes" id="UP001162992">
    <property type="component" value="Chromosome 7"/>
</dbReference>
<protein>
    <submittedName>
        <fullName evidence="1">Uncharacterized protein</fullName>
    </submittedName>
</protein>
<keyword evidence="2" id="KW-1185">Reference proteome</keyword>
<name>A0ACC2D595_DIPCM</name>
<dbReference type="EMBL" id="CM055098">
    <property type="protein sequence ID" value="KAJ7549446.1"/>
    <property type="molecule type" value="Genomic_DNA"/>
</dbReference>
<gene>
    <name evidence="1" type="ORF">O6H91_07G053300</name>
</gene>
<evidence type="ECO:0000313" key="1">
    <source>
        <dbReference type="EMBL" id="KAJ7549446.1"/>
    </source>
</evidence>